<name>A0A9P8Q079_WICPI</name>
<feature type="region of interest" description="Disordered" evidence="1">
    <location>
        <begin position="1"/>
        <end position="84"/>
    </location>
</feature>
<feature type="compositionally biased region" description="Basic and acidic residues" evidence="1">
    <location>
        <begin position="55"/>
        <end position="74"/>
    </location>
</feature>
<dbReference type="GO" id="GO:0006417">
    <property type="term" value="P:regulation of translation"/>
    <property type="evidence" value="ECO:0007669"/>
    <property type="project" value="TreeGrafter"/>
</dbReference>
<protein>
    <submittedName>
        <fullName evidence="2">Uncharacterized protein</fullName>
    </submittedName>
</protein>
<dbReference type="InterPro" id="IPR040059">
    <property type="entry name" value="PUM3"/>
</dbReference>
<feature type="compositionally biased region" description="Acidic residues" evidence="1">
    <location>
        <begin position="22"/>
        <end position="34"/>
    </location>
</feature>
<organism evidence="2 3">
    <name type="scientific">Wickerhamomyces pijperi</name>
    <name type="common">Yeast</name>
    <name type="synonym">Pichia pijperi</name>
    <dbReference type="NCBI Taxonomy" id="599730"/>
    <lineage>
        <taxon>Eukaryota</taxon>
        <taxon>Fungi</taxon>
        <taxon>Dikarya</taxon>
        <taxon>Ascomycota</taxon>
        <taxon>Saccharomycotina</taxon>
        <taxon>Saccharomycetes</taxon>
        <taxon>Phaffomycetales</taxon>
        <taxon>Wickerhamomycetaceae</taxon>
        <taxon>Wickerhamomyces</taxon>
    </lineage>
</organism>
<dbReference type="EMBL" id="JAEUBG010004340">
    <property type="protein sequence ID" value="KAH3681641.1"/>
    <property type="molecule type" value="Genomic_DNA"/>
</dbReference>
<comment type="caution">
    <text evidence="2">The sequence shown here is derived from an EMBL/GenBank/DDBJ whole genome shotgun (WGS) entry which is preliminary data.</text>
</comment>
<dbReference type="Proteomes" id="UP000774326">
    <property type="component" value="Unassembled WGS sequence"/>
</dbReference>
<dbReference type="PANTHER" id="PTHR13389">
    <property type="entry name" value="PUMILIO HOMOLOG 3"/>
    <property type="match status" value="1"/>
</dbReference>
<accession>A0A9P8Q079</accession>
<sequence length="135" mass="15782">MVKKRVAEETVVKVKKAKIDPEDSQDESEDQLDELDPHSYDEQSDQQSESTNNKENGDDNRPSRQEQKKLLSERKLKRKSGTQVENIKRLWEKLRVKNPPMPKEIRDKLCDETWELSKDVIGDLVLKHDASRVVQ</sequence>
<evidence type="ECO:0000256" key="1">
    <source>
        <dbReference type="SAM" id="MobiDB-lite"/>
    </source>
</evidence>
<dbReference type="AlphaFoldDB" id="A0A9P8Q079"/>
<evidence type="ECO:0000313" key="3">
    <source>
        <dbReference type="Proteomes" id="UP000774326"/>
    </source>
</evidence>
<dbReference type="GO" id="GO:0003729">
    <property type="term" value="F:mRNA binding"/>
    <property type="evidence" value="ECO:0007669"/>
    <property type="project" value="TreeGrafter"/>
</dbReference>
<reference evidence="2" key="1">
    <citation type="journal article" date="2021" name="Open Biol.">
        <title>Shared evolutionary footprints suggest mitochondrial oxidative damage underlies multiple complex I losses in fungi.</title>
        <authorList>
            <person name="Schikora-Tamarit M.A."/>
            <person name="Marcet-Houben M."/>
            <person name="Nosek J."/>
            <person name="Gabaldon T."/>
        </authorList>
    </citation>
    <scope>NUCLEOTIDE SEQUENCE</scope>
    <source>
        <strain evidence="2">CBS2887</strain>
    </source>
</reference>
<dbReference type="GO" id="GO:0005730">
    <property type="term" value="C:nucleolus"/>
    <property type="evidence" value="ECO:0007669"/>
    <property type="project" value="TreeGrafter"/>
</dbReference>
<feature type="compositionally biased region" description="Basic and acidic residues" evidence="1">
    <location>
        <begin position="1"/>
        <end position="21"/>
    </location>
</feature>
<keyword evidence="3" id="KW-1185">Reference proteome</keyword>
<reference evidence="2" key="2">
    <citation type="submission" date="2021-01" db="EMBL/GenBank/DDBJ databases">
        <authorList>
            <person name="Schikora-Tamarit M.A."/>
        </authorList>
    </citation>
    <scope>NUCLEOTIDE SEQUENCE</scope>
    <source>
        <strain evidence="2">CBS2887</strain>
    </source>
</reference>
<dbReference type="PANTHER" id="PTHR13389:SF0">
    <property type="entry name" value="PUMILIO HOMOLOG 3"/>
    <property type="match status" value="1"/>
</dbReference>
<proteinExistence type="predicted"/>
<evidence type="ECO:0000313" key="2">
    <source>
        <dbReference type="EMBL" id="KAH3681641.1"/>
    </source>
</evidence>
<dbReference type="OrthoDB" id="497380at2759"/>
<gene>
    <name evidence="2" type="ORF">WICPIJ_007396</name>
</gene>
<feature type="non-terminal residue" evidence="2">
    <location>
        <position position="135"/>
    </location>
</feature>